<name>A0A521EKQ8_9BACT</name>
<evidence type="ECO:0000313" key="1">
    <source>
        <dbReference type="EMBL" id="SMO84499.1"/>
    </source>
</evidence>
<dbReference type="Proteomes" id="UP000317593">
    <property type="component" value="Unassembled WGS sequence"/>
</dbReference>
<keyword evidence="2" id="KW-1185">Reference proteome</keyword>
<organism evidence="1 2">
    <name type="scientific">Fodinibius sediminis</name>
    <dbReference type="NCBI Taxonomy" id="1214077"/>
    <lineage>
        <taxon>Bacteria</taxon>
        <taxon>Pseudomonadati</taxon>
        <taxon>Balneolota</taxon>
        <taxon>Balneolia</taxon>
        <taxon>Balneolales</taxon>
        <taxon>Balneolaceae</taxon>
        <taxon>Fodinibius</taxon>
    </lineage>
</organism>
<proteinExistence type="predicted"/>
<dbReference type="InterPro" id="IPR032710">
    <property type="entry name" value="NTF2-like_dom_sf"/>
</dbReference>
<dbReference type="Gene3D" id="3.10.450.50">
    <property type="match status" value="1"/>
</dbReference>
<dbReference type="AlphaFoldDB" id="A0A521EKQ8"/>
<reference evidence="1 2" key="1">
    <citation type="submission" date="2017-05" db="EMBL/GenBank/DDBJ databases">
        <authorList>
            <person name="Varghese N."/>
            <person name="Submissions S."/>
        </authorList>
    </citation>
    <scope>NUCLEOTIDE SEQUENCE [LARGE SCALE GENOMIC DNA]</scope>
    <source>
        <strain evidence="1 2">DSM 21194</strain>
    </source>
</reference>
<gene>
    <name evidence="1" type="ORF">SAMN06265218_11716</name>
</gene>
<accession>A0A521EKQ8</accession>
<evidence type="ECO:0000313" key="2">
    <source>
        <dbReference type="Proteomes" id="UP000317593"/>
    </source>
</evidence>
<dbReference type="EMBL" id="FXTH01000017">
    <property type="protein sequence ID" value="SMO84499.1"/>
    <property type="molecule type" value="Genomic_DNA"/>
</dbReference>
<protein>
    <submittedName>
        <fullName evidence="1">Uncharacterized protein</fullName>
    </submittedName>
</protein>
<dbReference type="SUPFAM" id="SSF54427">
    <property type="entry name" value="NTF2-like"/>
    <property type="match status" value="1"/>
</dbReference>
<sequence>MFDNSPELHCDILNRMSVGDWVIDEEKLEGLHAQGFPEEAHAVVAYSVSNGQITFVRMFS</sequence>